<accession>A0A074YZS1</accession>
<dbReference type="AlphaFoldDB" id="A0A074YZS1"/>
<reference evidence="2 3" key="1">
    <citation type="submission" date="2013-11" db="EMBL/GenBank/DDBJ databases">
        <title>Opisthorchis viverrini - life in the bile duct.</title>
        <authorList>
            <person name="Young N.D."/>
            <person name="Nagarajan N."/>
            <person name="Lin S.J."/>
            <person name="Korhonen P.K."/>
            <person name="Jex A.R."/>
            <person name="Hall R.S."/>
            <person name="Safavi-Hemami H."/>
            <person name="Kaewkong W."/>
            <person name="Bertrand D."/>
            <person name="Gao S."/>
            <person name="Seet Q."/>
            <person name="Wongkham S."/>
            <person name="Teh B.T."/>
            <person name="Wongkham C."/>
            <person name="Intapan P.M."/>
            <person name="Maleewong W."/>
            <person name="Yang X."/>
            <person name="Hu M."/>
            <person name="Wang Z."/>
            <person name="Hofmann A."/>
            <person name="Sternberg P.W."/>
            <person name="Tan P."/>
            <person name="Wang J."/>
            <person name="Gasser R.B."/>
        </authorList>
    </citation>
    <scope>NUCLEOTIDE SEQUENCE [LARGE SCALE GENOMIC DNA]</scope>
</reference>
<dbReference type="Pfam" id="PF00078">
    <property type="entry name" value="RVT_1"/>
    <property type="match status" value="1"/>
</dbReference>
<sequence length="418" mass="46359">MIQEMLNLFASLITNGGGAISSKPLTDSFGWTEEEVCVHQDIQELNRLLFEQIEIALKGTDETNLISDLFRGVQCTRDINLSVMDHDSVEDSLAAHTQMERLTGENQYFCDGCRCKVDAIKVLKQRHMYRRPTILMFLDFKDAFDSVNRPLLSTILAPEVCKPNPIPIFTHFGAVIDEIMKRTLDGLQNSSVPIVADESLVDLGYADDMALIFEDQSEAQTLLNKLTTIIPSFGMRLVPSKCKVMLQNVSSANVLQCGKSSRIIDYDGSVMCYACQNTVYRGGRRMTWQKGVKEITKSLGVVGVVRLRGWGPRDPACAWLENIYIYIRQSNTSANTDVTVFDDDDDDAAELTIDTEIAVDKIACGPSGSLSSFLLVPWKQLAVRLHVLAARAAHRKLSIIRLASQPGCSSVLIALISI</sequence>
<gene>
    <name evidence="2" type="ORF">T265_11129</name>
</gene>
<evidence type="ECO:0000313" key="2">
    <source>
        <dbReference type="EMBL" id="KER20286.1"/>
    </source>
</evidence>
<dbReference type="Gene3D" id="3.90.70.10">
    <property type="entry name" value="Cysteine proteinases"/>
    <property type="match status" value="1"/>
</dbReference>
<dbReference type="InterPro" id="IPR000477">
    <property type="entry name" value="RT_dom"/>
</dbReference>
<evidence type="ECO:0000259" key="1">
    <source>
        <dbReference type="Pfam" id="PF00078"/>
    </source>
</evidence>
<dbReference type="KEGG" id="ovi:T265_11129"/>
<protein>
    <recommendedName>
        <fullName evidence="1">Reverse transcriptase domain-containing protein</fullName>
    </recommendedName>
</protein>
<dbReference type="GO" id="GO:0005829">
    <property type="term" value="C:cytosol"/>
    <property type="evidence" value="ECO:0007669"/>
    <property type="project" value="TreeGrafter"/>
</dbReference>
<dbReference type="CTD" id="20325297"/>
<dbReference type="PANTHER" id="PTHR24006">
    <property type="entry name" value="UBIQUITIN CARBOXYL-TERMINAL HYDROLASE"/>
    <property type="match status" value="1"/>
</dbReference>
<dbReference type="Proteomes" id="UP000054324">
    <property type="component" value="Unassembled WGS sequence"/>
</dbReference>
<name>A0A074YZS1_OPIVI</name>
<feature type="domain" description="Reverse transcriptase" evidence="1">
    <location>
        <begin position="127"/>
        <end position="250"/>
    </location>
</feature>
<evidence type="ECO:0000313" key="3">
    <source>
        <dbReference type="Proteomes" id="UP000054324"/>
    </source>
</evidence>
<dbReference type="EMBL" id="KL597071">
    <property type="protein sequence ID" value="KER20286.1"/>
    <property type="molecule type" value="Genomic_DNA"/>
</dbReference>
<dbReference type="SUPFAM" id="SSF54001">
    <property type="entry name" value="Cysteine proteinases"/>
    <property type="match status" value="1"/>
</dbReference>
<dbReference type="GO" id="GO:0016579">
    <property type="term" value="P:protein deubiquitination"/>
    <property type="evidence" value="ECO:0007669"/>
    <property type="project" value="InterPro"/>
</dbReference>
<dbReference type="InterPro" id="IPR038765">
    <property type="entry name" value="Papain-like_cys_pep_sf"/>
</dbReference>
<dbReference type="InterPro" id="IPR050164">
    <property type="entry name" value="Peptidase_C19"/>
</dbReference>
<proteinExistence type="predicted"/>
<dbReference type="GO" id="GO:0005634">
    <property type="term" value="C:nucleus"/>
    <property type="evidence" value="ECO:0007669"/>
    <property type="project" value="TreeGrafter"/>
</dbReference>
<organism evidence="2 3">
    <name type="scientific">Opisthorchis viverrini</name>
    <name type="common">Southeast Asian liver fluke</name>
    <dbReference type="NCBI Taxonomy" id="6198"/>
    <lineage>
        <taxon>Eukaryota</taxon>
        <taxon>Metazoa</taxon>
        <taxon>Spiralia</taxon>
        <taxon>Lophotrochozoa</taxon>
        <taxon>Platyhelminthes</taxon>
        <taxon>Trematoda</taxon>
        <taxon>Digenea</taxon>
        <taxon>Opisthorchiida</taxon>
        <taxon>Opisthorchiata</taxon>
        <taxon>Opisthorchiidae</taxon>
        <taxon>Opisthorchis</taxon>
    </lineage>
</organism>
<keyword evidence="3" id="KW-1185">Reference proteome</keyword>
<dbReference type="RefSeq" id="XP_009175967.1">
    <property type="nucleotide sequence ID" value="XM_009177703.1"/>
</dbReference>
<dbReference type="OrthoDB" id="289038at2759"/>
<dbReference type="GO" id="GO:0004843">
    <property type="term" value="F:cysteine-type deubiquitinase activity"/>
    <property type="evidence" value="ECO:0007669"/>
    <property type="project" value="InterPro"/>
</dbReference>
<dbReference type="GeneID" id="20325297"/>
<dbReference type="PANTHER" id="PTHR24006:SF702">
    <property type="entry name" value="UBIQUITIN CARBOXYL-TERMINAL HYDROLASE 47"/>
    <property type="match status" value="1"/>
</dbReference>
<dbReference type="STRING" id="6198.A0A074YZS1"/>